<reference evidence="1 2" key="1">
    <citation type="submission" date="2017-06" db="EMBL/GenBank/DDBJ databases">
        <authorList>
            <person name="Kim H.J."/>
            <person name="Triplett B.A."/>
        </authorList>
    </citation>
    <scope>NUCLEOTIDE SEQUENCE [LARGE SCALE GENOMIC DNA]</scope>
    <source>
        <strain evidence="1 2">DSM 19307</strain>
    </source>
</reference>
<accession>A0A239EC73</accession>
<evidence type="ECO:0000313" key="1">
    <source>
        <dbReference type="EMBL" id="SNS41858.1"/>
    </source>
</evidence>
<dbReference type="OrthoDB" id="8479830at2"/>
<dbReference type="InterPro" id="IPR014729">
    <property type="entry name" value="Rossmann-like_a/b/a_fold"/>
</dbReference>
<organism evidence="1 2">
    <name type="scientific">Ekhidna lutea</name>
    <dbReference type="NCBI Taxonomy" id="447679"/>
    <lineage>
        <taxon>Bacteria</taxon>
        <taxon>Pseudomonadati</taxon>
        <taxon>Bacteroidota</taxon>
        <taxon>Cytophagia</taxon>
        <taxon>Cytophagales</taxon>
        <taxon>Reichenbachiellaceae</taxon>
        <taxon>Ekhidna</taxon>
    </lineage>
</organism>
<name>A0A239EC73_EKHLU</name>
<proteinExistence type="predicted"/>
<dbReference type="SUPFAM" id="SSF52402">
    <property type="entry name" value="Adenine nucleotide alpha hydrolases-like"/>
    <property type="match status" value="1"/>
</dbReference>
<dbReference type="Gene3D" id="3.40.50.620">
    <property type="entry name" value="HUPs"/>
    <property type="match status" value="1"/>
</dbReference>
<dbReference type="Proteomes" id="UP000198393">
    <property type="component" value="Unassembled WGS sequence"/>
</dbReference>
<evidence type="ECO:0000313" key="2">
    <source>
        <dbReference type="Proteomes" id="UP000198393"/>
    </source>
</evidence>
<keyword evidence="2" id="KW-1185">Reference proteome</keyword>
<protein>
    <submittedName>
        <fullName evidence="1">7-cyano-7-deazaguanine synthase (Queuosine biosynthesis)</fullName>
    </submittedName>
</protein>
<sequence length="225" mass="25745">MRLLDNYFEMVMEEKKPTILCMFSGGIDSTGVLHQLITDEKYKDHPLIVHHIHIFNRENRARAEAMAVKTILSYYKENTERPFLVTESTFNTTGFAPLKANRFPFDMDVCAFMAGNICTARKDVKSVAMGRTKTDVESGGENFMARMKRAQAIFKSVLALEKSEAPTYIFPVVEFTKQEVWEMLPADVRKNTWWCRTPIYIGDKAQSCGKCHTCNDVKKFSSAEL</sequence>
<gene>
    <name evidence="1" type="ORF">SAMN05421640_0059</name>
</gene>
<dbReference type="AlphaFoldDB" id="A0A239EC73"/>
<dbReference type="EMBL" id="FZPD01000001">
    <property type="protein sequence ID" value="SNS41858.1"/>
    <property type="molecule type" value="Genomic_DNA"/>
</dbReference>